<reference evidence="2 3" key="1">
    <citation type="submission" date="2024-01" db="EMBL/GenBank/DDBJ databases">
        <title>The genomes of 5 underutilized Papilionoideae crops provide insights into root nodulation and disease resistanc.</title>
        <authorList>
            <person name="Jiang F."/>
        </authorList>
    </citation>
    <scope>NUCLEOTIDE SEQUENCE [LARGE SCALE GENOMIC DNA]</scope>
    <source>
        <strain evidence="2">DUOXIRENSHENG_FW03</strain>
        <tissue evidence="2">Leaves</tissue>
    </source>
</reference>
<dbReference type="Proteomes" id="UP001386955">
    <property type="component" value="Unassembled WGS sequence"/>
</dbReference>
<keyword evidence="1" id="KW-1133">Transmembrane helix</keyword>
<gene>
    <name evidence="2" type="ORF">VNO78_17142</name>
</gene>
<organism evidence="2 3">
    <name type="scientific">Psophocarpus tetragonolobus</name>
    <name type="common">Winged bean</name>
    <name type="synonym">Dolichos tetragonolobus</name>
    <dbReference type="NCBI Taxonomy" id="3891"/>
    <lineage>
        <taxon>Eukaryota</taxon>
        <taxon>Viridiplantae</taxon>
        <taxon>Streptophyta</taxon>
        <taxon>Embryophyta</taxon>
        <taxon>Tracheophyta</taxon>
        <taxon>Spermatophyta</taxon>
        <taxon>Magnoliopsida</taxon>
        <taxon>eudicotyledons</taxon>
        <taxon>Gunneridae</taxon>
        <taxon>Pentapetalae</taxon>
        <taxon>rosids</taxon>
        <taxon>fabids</taxon>
        <taxon>Fabales</taxon>
        <taxon>Fabaceae</taxon>
        <taxon>Papilionoideae</taxon>
        <taxon>50 kb inversion clade</taxon>
        <taxon>NPAAA clade</taxon>
        <taxon>indigoferoid/millettioid clade</taxon>
        <taxon>Phaseoleae</taxon>
        <taxon>Psophocarpus</taxon>
    </lineage>
</organism>
<keyword evidence="1" id="KW-0472">Membrane</keyword>
<proteinExistence type="predicted"/>
<sequence>MLFAFEVSAKLYHVFGTLAIYIVASHLSSITHGLMCSRSDFCLARSLASSHGPSSEPGGSMLVDWTKLDQIVFTTNSSKIGWCNVDPGEAYADKVKLKKECEFNYDGFEGGFVKCMCNLQALISALYIALYGGFCQIAAHLLSHLLCGSGRLNWLHPAKVDVADNQHFCEKVESVNAVVAKKRPLLYVYYLPPDFDSLVLELIAGGCGGGSNVGSWFFVGL</sequence>
<protein>
    <submittedName>
        <fullName evidence="2">Uncharacterized protein</fullName>
    </submittedName>
</protein>
<comment type="caution">
    <text evidence="2">The sequence shown here is derived from an EMBL/GenBank/DDBJ whole genome shotgun (WGS) entry which is preliminary data.</text>
</comment>
<evidence type="ECO:0000256" key="1">
    <source>
        <dbReference type="SAM" id="Phobius"/>
    </source>
</evidence>
<keyword evidence="3" id="KW-1185">Reference proteome</keyword>
<evidence type="ECO:0000313" key="3">
    <source>
        <dbReference type="Proteomes" id="UP001386955"/>
    </source>
</evidence>
<keyword evidence="1" id="KW-0812">Transmembrane</keyword>
<accession>A0AAN9SGP4</accession>
<dbReference type="AlphaFoldDB" id="A0AAN9SGP4"/>
<evidence type="ECO:0000313" key="2">
    <source>
        <dbReference type="EMBL" id="KAK7396264.1"/>
    </source>
</evidence>
<name>A0AAN9SGP4_PSOTE</name>
<dbReference type="EMBL" id="JAYMYS010000004">
    <property type="protein sequence ID" value="KAK7396264.1"/>
    <property type="molecule type" value="Genomic_DNA"/>
</dbReference>
<feature type="transmembrane region" description="Helical" evidence="1">
    <location>
        <begin position="12"/>
        <end position="35"/>
    </location>
</feature>